<sequence>MIEVSLSDRSLTQSDSLLILKLKQFLNMSREEEENDAELKIGDEFLKAKCLMNCEVSLILEHKYEQLQQMSEDPLNQVSYMPKELDDDLERQCACQERVVIFMVSLWI</sequence>
<reference evidence="1 2" key="2">
    <citation type="journal article" date="2022" name="Mol. Ecol. Resour.">
        <title>The genomes of chicory, endive, great burdock and yacon provide insights into Asteraceae paleo-polyploidization history and plant inulin production.</title>
        <authorList>
            <person name="Fan W."/>
            <person name="Wang S."/>
            <person name="Wang H."/>
            <person name="Wang A."/>
            <person name="Jiang F."/>
            <person name="Liu H."/>
            <person name="Zhao H."/>
            <person name="Xu D."/>
            <person name="Zhang Y."/>
        </authorList>
    </citation>
    <scope>NUCLEOTIDE SEQUENCE [LARGE SCALE GENOMIC DNA]</scope>
    <source>
        <strain evidence="2">cv. Punajuju</strain>
        <tissue evidence="1">Leaves</tissue>
    </source>
</reference>
<comment type="caution">
    <text evidence="1">The sequence shown here is derived from an EMBL/GenBank/DDBJ whole genome shotgun (WGS) entry which is preliminary data.</text>
</comment>
<organism evidence="1 2">
    <name type="scientific">Cichorium intybus</name>
    <name type="common">Chicory</name>
    <dbReference type="NCBI Taxonomy" id="13427"/>
    <lineage>
        <taxon>Eukaryota</taxon>
        <taxon>Viridiplantae</taxon>
        <taxon>Streptophyta</taxon>
        <taxon>Embryophyta</taxon>
        <taxon>Tracheophyta</taxon>
        <taxon>Spermatophyta</taxon>
        <taxon>Magnoliopsida</taxon>
        <taxon>eudicotyledons</taxon>
        <taxon>Gunneridae</taxon>
        <taxon>Pentapetalae</taxon>
        <taxon>asterids</taxon>
        <taxon>campanulids</taxon>
        <taxon>Asterales</taxon>
        <taxon>Asteraceae</taxon>
        <taxon>Cichorioideae</taxon>
        <taxon>Cichorieae</taxon>
        <taxon>Cichoriinae</taxon>
        <taxon>Cichorium</taxon>
    </lineage>
</organism>
<dbReference type="Proteomes" id="UP001055811">
    <property type="component" value="Linkage Group LG03"/>
</dbReference>
<dbReference type="EMBL" id="CM042011">
    <property type="protein sequence ID" value="KAI3765494.1"/>
    <property type="molecule type" value="Genomic_DNA"/>
</dbReference>
<proteinExistence type="predicted"/>
<accession>A0ACB9F2N0</accession>
<reference evidence="2" key="1">
    <citation type="journal article" date="2022" name="Mol. Ecol. Resour.">
        <title>The genomes of chicory, endive, great burdock and yacon provide insights into Asteraceae palaeo-polyploidization history and plant inulin production.</title>
        <authorList>
            <person name="Fan W."/>
            <person name="Wang S."/>
            <person name="Wang H."/>
            <person name="Wang A."/>
            <person name="Jiang F."/>
            <person name="Liu H."/>
            <person name="Zhao H."/>
            <person name="Xu D."/>
            <person name="Zhang Y."/>
        </authorList>
    </citation>
    <scope>NUCLEOTIDE SEQUENCE [LARGE SCALE GENOMIC DNA]</scope>
    <source>
        <strain evidence="2">cv. Punajuju</strain>
    </source>
</reference>
<evidence type="ECO:0000313" key="2">
    <source>
        <dbReference type="Proteomes" id="UP001055811"/>
    </source>
</evidence>
<evidence type="ECO:0000313" key="1">
    <source>
        <dbReference type="EMBL" id="KAI3765494.1"/>
    </source>
</evidence>
<keyword evidence="2" id="KW-1185">Reference proteome</keyword>
<gene>
    <name evidence="1" type="ORF">L2E82_15530</name>
</gene>
<protein>
    <submittedName>
        <fullName evidence="1">Uncharacterized protein</fullName>
    </submittedName>
</protein>
<name>A0ACB9F2N0_CICIN</name>